<keyword evidence="3" id="KW-1185">Reference proteome</keyword>
<feature type="transmembrane region" description="Helical" evidence="1">
    <location>
        <begin position="167"/>
        <end position="192"/>
    </location>
</feature>
<accession>A0A7G9GKE9</accession>
<name>A0A7G9GKE9_9FIRM</name>
<evidence type="ECO:0000313" key="2">
    <source>
        <dbReference type="EMBL" id="QNM11281.1"/>
    </source>
</evidence>
<keyword evidence="1" id="KW-0812">Transmembrane</keyword>
<dbReference type="PROSITE" id="PS51257">
    <property type="entry name" value="PROKAR_LIPOPROTEIN"/>
    <property type="match status" value="1"/>
</dbReference>
<protein>
    <submittedName>
        <fullName evidence="2">Uncharacterized protein</fullName>
    </submittedName>
</protein>
<reference evidence="2 3" key="1">
    <citation type="submission" date="2020-08" db="EMBL/GenBank/DDBJ databases">
        <authorList>
            <person name="Liu C."/>
            <person name="Sun Q."/>
        </authorList>
    </citation>
    <scope>NUCLEOTIDE SEQUENCE [LARGE SCALE GENOMIC DNA]</scope>
    <source>
        <strain evidence="2 3">NSJ-61</strain>
    </source>
</reference>
<dbReference type="EMBL" id="CP060636">
    <property type="protein sequence ID" value="QNM11281.1"/>
    <property type="molecule type" value="Genomic_DNA"/>
</dbReference>
<sequence length="281" mass="31211">MKKRMILLDVLLCILITFTAACFSIKPLVTKTISTDMSGTAISHQFMDFVYKEFPNAASNDMLMVQNKLAESKAIENITAKYIDQIIKNHGKTVTLYTSPKDIDHLRDEAISIIESNIGIKITDTQKQSLQNMIDEHKDTMISQLESTISYFGSMASNPQYGFLFQLYAIGTSLLFQFVCVLLSIACAYLLIRQSSLEKAVYHIAICCIISAVCLYAVIPNIADSILATLANHILGRTTFFNFSPMKTAGMILIILAVIAGIIGLFLHHKDVNTQETIHLA</sequence>
<feature type="transmembrane region" description="Helical" evidence="1">
    <location>
        <begin position="204"/>
        <end position="228"/>
    </location>
</feature>
<evidence type="ECO:0000256" key="1">
    <source>
        <dbReference type="SAM" id="Phobius"/>
    </source>
</evidence>
<dbReference type="KEGG" id="ehn:H9Q80_13570"/>
<dbReference type="Proteomes" id="UP000515856">
    <property type="component" value="Chromosome"/>
</dbReference>
<keyword evidence="1" id="KW-1133">Transmembrane helix</keyword>
<keyword evidence="1" id="KW-0472">Membrane</keyword>
<organism evidence="2 3">
    <name type="scientific">[Eubacterium] hominis</name>
    <dbReference type="NCBI Taxonomy" id="2764325"/>
    <lineage>
        <taxon>Bacteria</taxon>
        <taxon>Bacillati</taxon>
        <taxon>Bacillota</taxon>
        <taxon>Erysipelotrichia</taxon>
        <taxon>Erysipelotrichales</taxon>
        <taxon>Erysipelotrichaceae</taxon>
        <taxon>Amedibacillus</taxon>
    </lineage>
</organism>
<proteinExistence type="predicted"/>
<dbReference type="RefSeq" id="WP_117536560.1">
    <property type="nucleotide sequence ID" value="NZ_CP060636.1"/>
</dbReference>
<feature type="transmembrane region" description="Helical" evidence="1">
    <location>
        <begin position="248"/>
        <end position="267"/>
    </location>
</feature>
<evidence type="ECO:0000313" key="3">
    <source>
        <dbReference type="Proteomes" id="UP000515856"/>
    </source>
</evidence>
<dbReference type="AlphaFoldDB" id="A0A7G9GKE9"/>
<gene>
    <name evidence="2" type="ORF">H9Q80_13570</name>
</gene>